<organism evidence="1 2">
    <name type="scientific">Sphingomonas natans</name>
    <dbReference type="NCBI Taxonomy" id="3063330"/>
    <lineage>
        <taxon>Bacteria</taxon>
        <taxon>Pseudomonadati</taxon>
        <taxon>Pseudomonadota</taxon>
        <taxon>Alphaproteobacteria</taxon>
        <taxon>Sphingomonadales</taxon>
        <taxon>Sphingomonadaceae</taxon>
        <taxon>Sphingomonas</taxon>
    </lineage>
</organism>
<dbReference type="InterPro" id="IPR050275">
    <property type="entry name" value="PGM_Phosphatase"/>
</dbReference>
<gene>
    <name evidence="1" type="ORF">Q4F19_02990</name>
</gene>
<dbReference type="RefSeq" id="WP_303539660.1">
    <property type="nucleotide sequence ID" value="NZ_JAUOTP010000001.1"/>
</dbReference>
<sequence length="183" mass="19882">MSAPLYLMRHGEPILAGLMLGRTDCDATAAGIAACRDQGRELGPVRLISSDLRRARQCAEAIGVPRIDPRWRELDFGAWDGLAAAEIDAETLGRFWDDPDGFPPPGGERWSTLVGRVSEAIDALPEEPALVVTHGGSMRAALHILCGFDMKAIWQFDLPYGVMLGFHRWEGGAQIAGLWPCGD</sequence>
<dbReference type="SUPFAM" id="SSF53254">
    <property type="entry name" value="Phosphoglycerate mutase-like"/>
    <property type="match status" value="1"/>
</dbReference>
<dbReference type="Proteomes" id="UP001169764">
    <property type="component" value="Unassembled WGS sequence"/>
</dbReference>
<dbReference type="SMART" id="SM00855">
    <property type="entry name" value="PGAM"/>
    <property type="match status" value="1"/>
</dbReference>
<name>A0ABT8Y5Z5_9SPHN</name>
<dbReference type="PANTHER" id="PTHR48100">
    <property type="entry name" value="BROAD-SPECIFICITY PHOSPHATASE YOR283W-RELATED"/>
    <property type="match status" value="1"/>
</dbReference>
<keyword evidence="2" id="KW-1185">Reference proteome</keyword>
<dbReference type="EMBL" id="JAUOTP010000001">
    <property type="protein sequence ID" value="MDO6413338.1"/>
    <property type="molecule type" value="Genomic_DNA"/>
</dbReference>
<comment type="caution">
    <text evidence="1">The sequence shown here is derived from an EMBL/GenBank/DDBJ whole genome shotgun (WGS) entry which is preliminary data.</text>
</comment>
<dbReference type="Gene3D" id="3.40.50.1240">
    <property type="entry name" value="Phosphoglycerate mutase-like"/>
    <property type="match status" value="1"/>
</dbReference>
<proteinExistence type="predicted"/>
<dbReference type="InterPro" id="IPR029033">
    <property type="entry name" value="His_PPase_superfam"/>
</dbReference>
<dbReference type="Pfam" id="PF00300">
    <property type="entry name" value="His_Phos_1"/>
    <property type="match status" value="1"/>
</dbReference>
<dbReference type="CDD" id="cd07067">
    <property type="entry name" value="HP_PGM_like"/>
    <property type="match status" value="1"/>
</dbReference>
<protein>
    <submittedName>
        <fullName evidence="1">Histidine phosphatase family protein</fullName>
    </submittedName>
</protein>
<dbReference type="PANTHER" id="PTHR48100:SF1">
    <property type="entry name" value="HISTIDINE PHOSPHATASE FAMILY PROTEIN-RELATED"/>
    <property type="match status" value="1"/>
</dbReference>
<evidence type="ECO:0000313" key="2">
    <source>
        <dbReference type="Proteomes" id="UP001169764"/>
    </source>
</evidence>
<accession>A0ABT8Y5Z5</accession>
<evidence type="ECO:0000313" key="1">
    <source>
        <dbReference type="EMBL" id="MDO6413338.1"/>
    </source>
</evidence>
<dbReference type="InterPro" id="IPR013078">
    <property type="entry name" value="His_Pase_superF_clade-1"/>
</dbReference>
<reference evidence="1" key="1">
    <citation type="submission" date="2023-07" db="EMBL/GenBank/DDBJ databases">
        <authorList>
            <person name="Kim M."/>
        </authorList>
    </citation>
    <scope>NUCLEOTIDE SEQUENCE</scope>
    <source>
        <strain evidence="1">BIUV-7</strain>
    </source>
</reference>